<dbReference type="EMBL" id="FOMX01000002">
    <property type="protein sequence ID" value="SFD57975.1"/>
    <property type="molecule type" value="Genomic_DNA"/>
</dbReference>
<keyword evidence="2" id="KW-0378">Hydrolase</keyword>
<evidence type="ECO:0000259" key="3">
    <source>
        <dbReference type="Pfam" id="PF00884"/>
    </source>
</evidence>
<name>A0A1I1THI5_9BACT</name>
<dbReference type="GO" id="GO:0004065">
    <property type="term" value="F:arylsulfatase activity"/>
    <property type="evidence" value="ECO:0007669"/>
    <property type="project" value="TreeGrafter"/>
</dbReference>
<dbReference type="RefSeq" id="WP_096334084.1">
    <property type="nucleotide sequence ID" value="NZ_FOMX01000002.1"/>
</dbReference>
<dbReference type="AlphaFoldDB" id="A0A1I1THI5"/>
<proteinExistence type="inferred from homology"/>
<dbReference type="Proteomes" id="UP000199400">
    <property type="component" value="Unassembled WGS sequence"/>
</dbReference>
<dbReference type="PANTHER" id="PTHR42693">
    <property type="entry name" value="ARYLSULFATASE FAMILY MEMBER"/>
    <property type="match status" value="1"/>
</dbReference>
<keyword evidence="5" id="KW-1185">Reference proteome</keyword>
<sequence length="742" mass="78402">MFLLTCLFGPGCEAIKPEAAPAPASAPRPAAPAPVARIVTADLWQDLIAQRPGALTLVDGRLVVELGRVQARANLDLGTGAAIRLGEEFGEERGALVFGAGGTLTLPLDGELAPKLHPDSDGQPGLAMAVTLRAMVPGQAVTALWNEQPLAHLSIGEEWERRTFSLPAALVRAGENRLRLHFSRLGRGGQPSAAIGRVEVGPRAAIVAGPATQPGGYRVHAGDGDEVSLDLAQGTSLVFYALAPRRGRLRVEGRGEVAVLVSTDAEHREGRPPALLLDGALGPAGRDLDLSGYGGQPLRIEVRTPAGGEGATLRVLQLVAGRSRPVDRRERKPRDLIVVAVEGARADDLLGVLLGGPRFPAVERLAAESLVFERAYAVSPWAVPTHAALLSSVPPPGHATVRGTFVADGQVLLPELLDRAGYYGVAVAANADFNAERGLVQGLDHVRNLTQGTGAGKDARSVVRAALEAITGRPAPRFVYADVTDPQAPYDPPREHVGGPPPPDAPLPHLTHLWLGRVRAGRVVAEPAQRDYVRRLYRGELQVVDAALADLLAALEEQGGLDEAALVLVGLHGEEFFEHGGALHGFSLHEESLRVPLVIRAPALLAPGRVTAPVDLLDLAPTLADLLGLPFPPQWQGDSLVPLIDDPQPPPRLVTAYLGDGARAAVLGDYKLIVGSGRDAQRLYDLAADPGETRDLEDDGGIALRLTRTALAWEMAAEGRWKRSRWGTGADLQPAFALDHGM</sequence>
<evidence type="ECO:0000313" key="4">
    <source>
        <dbReference type="EMBL" id="SFD57975.1"/>
    </source>
</evidence>
<feature type="domain" description="Sulfatase N-terminal" evidence="3">
    <location>
        <begin position="335"/>
        <end position="628"/>
    </location>
</feature>
<dbReference type="PANTHER" id="PTHR42693:SF53">
    <property type="entry name" value="ENDO-4-O-SULFATASE"/>
    <property type="match status" value="1"/>
</dbReference>
<comment type="similarity">
    <text evidence="1">Belongs to the sulfatase family.</text>
</comment>
<dbReference type="Pfam" id="PF00884">
    <property type="entry name" value="Sulfatase"/>
    <property type="match status" value="1"/>
</dbReference>
<evidence type="ECO:0000313" key="5">
    <source>
        <dbReference type="Proteomes" id="UP000199400"/>
    </source>
</evidence>
<dbReference type="InterPro" id="IPR050738">
    <property type="entry name" value="Sulfatase"/>
</dbReference>
<evidence type="ECO:0000256" key="2">
    <source>
        <dbReference type="ARBA" id="ARBA00022801"/>
    </source>
</evidence>
<dbReference type="SUPFAM" id="SSF53649">
    <property type="entry name" value="Alkaline phosphatase-like"/>
    <property type="match status" value="1"/>
</dbReference>
<protein>
    <submittedName>
        <fullName evidence="4">Arylsulfatase A</fullName>
    </submittedName>
</protein>
<dbReference type="InterPro" id="IPR000917">
    <property type="entry name" value="Sulfatase_N"/>
</dbReference>
<dbReference type="STRING" id="54.SAMN02745121_00709"/>
<organism evidence="4 5">
    <name type="scientific">Nannocystis exedens</name>
    <dbReference type="NCBI Taxonomy" id="54"/>
    <lineage>
        <taxon>Bacteria</taxon>
        <taxon>Pseudomonadati</taxon>
        <taxon>Myxococcota</taxon>
        <taxon>Polyangia</taxon>
        <taxon>Nannocystales</taxon>
        <taxon>Nannocystaceae</taxon>
        <taxon>Nannocystis</taxon>
    </lineage>
</organism>
<dbReference type="Gene3D" id="3.40.720.10">
    <property type="entry name" value="Alkaline Phosphatase, subunit A"/>
    <property type="match status" value="1"/>
</dbReference>
<reference evidence="5" key="1">
    <citation type="submission" date="2016-10" db="EMBL/GenBank/DDBJ databases">
        <authorList>
            <person name="Varghese N."/>
            <person name="Submissions S."/>
        </authorList>
    </citation>
    <scope>NUCLEOTIDE SEQUENCE [LARGE SCALE GENOMIC DNA]</scope>
    <source>
        <strain evidence="5">ATCC 25963</strain>
    </source>
</reference>
<dbReference type="InterPro" id="IPR017850">
    <property type="entry name" value="Alkaline_phosphatase_core_sf"/>
</dbReference>
<accession>A0A1I1THI5</accession>
<evidence type="ECO:0000256" key="1">
    <source>
        <dbReference type="ARBA" id="ARBA00008779"/>
    </source>
</evidence>
<dbReference type="OrthoDB" id="975025at2"/>
<gene>
    <name evidence="4" type="ORF">SAMN02745121_00709</name>
</gene>